<dbReference type="NCBIfam" id="TIGR04129">
    <property type="entry name" value="CxxH_BA5709"/>
    <property type="match status" value="1"/>
</dbReference>
<dbReference type="RefSeq" id="WP_205492306.1">
    <property type="nucleotide sequence ID" value="NZ_JAFHAP010000002.1"/>
</dbReference>
<protein>
    <submittedName>
        <fullName evidence="1">CxxH/CxxC protein</fullName>
    </submittedName>
</protein>
<proteinExistence type="predicted"/>
<organism evidence="1 2">
    <name type="scientific">Polycladomyces zharkentensis</name>
    <dbReference type="NCBI Taxonomy" id="2807616"/>
    <lineage>
        <taxon>Bacteria</taxon>
        <taxon>Bacillati</taxon>
        <taxon>Bacillota</taxon>
        <taxon>Bacilli</taxon>
        <taxon>Bacillales</taxon>
        <taxon>Thermoactinomycetaceae</taxon>
        <taxon>Polycladomyces</taxon>
    </lineage>
</organism>
<accession>A0ABS2WFR0</accession>
<dbReference type="Proteomes" id="UP001177120">
    <property type="component" value="Unassembled WGS sequence"/>
</dbReference>
<keyword evidence="2" id="KW-1185">Reference proteome</keyword>
<evidence type="ECO:0000313" key="2">
    <source>
        <dbReference type="Proteomes" id="UP001177120"/>
    </source>
</evidence>
<dbReference type="EMBL" id="JAFHAP010000002">
    <property type="protein sequence ID" value="MBN2908145.1"/>
    <property type="molecule type" value="Genomic_DNA"/>
</dbReference>
<evidence type="ECO:0000313" key="1">
    <source>
        <dbReference type="EMBL" id="MBN2908145.1"/>
    </source>
</evidence>
<sequence length="69" mass="7658">MPESSYRFACEEHMDVVIDGIVDDFAVAPTILPWPDPTVRAESPAVCHWCGKTADYVLTWTTEAETPST</sequence>
<name>A0ABS2WFR0_9BACL</name>
<dbReference type="InterPro" id="IPR025626">
    <property type="entry name" value="YyzF"/>
</dbReference>
<dbReference type="Pfam" id="PF14116">
    <property type="entry name" value="YyzF"/>
    <property type="match status" value="1"/>
</dbReference>
<reference evidence="1" key="1">
    <citation type="journal article" date="2024" name="Int. J. Syst. Evol. Microbiol.">
        <title>Polycladomyces zharkentensis sp. nov., a novel thermophilic cellulose- and starch-degrading member of the Bacillota from a geothermal aquifer in Kazakhstan.</title>
        <authorList>
            <person name="Mashzhan A."/>
            <person name="Kistaubayeva A."/>
            <person name="Javier-Lopez R."/>
            <person name="Bissenova U."/>
            <person name="Bissenbay A."/>
            <person name="Birkeland N.K."/>
        </authorList>
    </citation>
    <scope>NUCLEOTIDE SEQUENCE</scope>
    <source>
        <strain evidence="1">ZKZ2T</strain>
    </source>
</reference>
<comment type="caution">
    <text evidence="1">The sequence shown here is derived from an EMBL/GenBank/DDBJ whole genome shotgun (WGS) entry which is preliminary data.</text>
</comment>
<gene>
    <name evidence="1" type="ORF">JQC72_01225</name>
</gene>